<dbReference type="RefSeq" id="WP_354619174.1">
    <property type="nucleotide sequence ID" value="NZ_JBEWYP010000008.1"/>
</dbReference>
<dbReference type="Gene3D" id="1.10.1660.10">
    <property type="match status" value="1"/>
</dbReference>
<dbReference type="EMBL" id="JBEWYP010000008">
    <property type="protein sequence ID" value="MET7030377.1"/>
    <property type="molecule type" value="Genomic_DNA"/>
</dbReference>
<dbReference type="Pfam" id="PF13591">
    <property type="entry name" value="MerR_2"/>
    <property type="match status" value="1"/>
</dbReference>
<gene>
    <name evidence="1" type="ORF">ABXZ32_13295</name>
</gene>
<protein>
    <submittedName>
        <fullName evidence="1">Chaperone modulator CbpM</fullName>
    </submittedName>
</protein>
<reference evidence="1 2" key="1">
    <citation type="submission" date="2024-07" db="EMBL/GenBank/DDBJ databases">
        <title>The genome sequence of type strain Sediminicola luteus GDMCC 1.2596T.</title>
        <authorList>
            <person name="Liu Y."/>
        </authorList>
    </citation>
    <scope>NUCLEOTIDE SEQUENCE [LARGE SCALE GENOMIC DNA]</scope>
    <source>
        <strain evidence="1 2">GDMCC 1.2596</strain>
    </source>
</reference>
<evidence type="ECO:0000313" key="1">
    <source>
        <dbReference type="EMBL" id="MET7030377.1"/>
    </source>
</evidence>
<organism evidence="1 2">
    <name type="scientific">Sediminicola luteus</name>
    <dbReference type="NCBI Taxonomy" id="319238"/>
    <lineage>
        <taxon>Bacteria</taxon>
        <taxon>Pseudomonadati</taxon>
        <taxon>Bacteroidota</taxon>
        <taxon>Flavobacteriia</taxon>
        <taxon>Flavobacteriales</taxon>
        <taxon>Flavobacteriaceae</taxon>
        <taxon>Sediminicola</taxon>
    </lineage>
</organism>
<comment type="caution">
    <text evidence="1">The sequence shown here is derived from an EMBL/GenBank/DDBJ whole genome shotgun (WGS) entry which is preliminary data.</text>
</comment>
<proteinExistence type="predicted"/>
<dbReference type="Proteomes" id="UP001549773">
    <property type="component" value="Unassembled WGS sequence"/>
</dbReference>
<keyword evidence="2" id="KW-1185">Reference proteome</keyword>
<accession>A0ABV2TZN8</accession>
<name>A0ABV2TZN8_9FLAO</name>
<sequence length="97" mass="11704">MMNTYYITIKDFCSSHEIEESFVFTLSEYDLVTVEIQEQEHYIHQEELPKLEKMVRLHQDLGINLEGLEAIHHLLEKVEQMQSEVNLLKNKLRKWEE</sequence>
<evidence type="ECO:0000313" key="2">
    <source>
        <dbReference type="Proteomes" id="UP001549773"/>
    </source>
</evidence>